<evidence type="ECO:0000313" key="2">
    <source>
        <dbReference type="Proteomes" id="UP000008388"/>
    </source>
</evidence>
<dbReference type="GeneID" id="26643652"/>
<dbReference type="KEGG" id="vg:26643652"/>
<sequence length="114" mass="13504">MPVHQLNSQLLIKHSPQFTYDDSGVLFSARSYKDQNDQPKIHWDVYKGNDYHGAFVRVGHPSLPNKLHFIQLEIFKRYSQYTNLCNLYQLEPVIKEEYDLLIAKLNKLYHLNIV</sequence>
<accession>F8SJZ7</accession>
<proteinExistence type="predicted"/>
<gene>
    <name evidence="1" type="primary">123</name>
</gene>
<protein>
    <submittedName>
        <fullName evidence="1">Uncharacterized protein 123</fullName>
    </submittedName>
</protein>
<dbReference type="EMBL" id="HQ630627">
    <property type="protein sequence ID" value="AEH03547.1"/>
    <property type="molecule type" value="Genomic_DNA"/>
</dbReference>
<organism evidence="1 2">
    <name type="scientific">Pseudomonas phage PhiPA3</name>
    <name type="common">Pseudomonas aeruginosa phage PhiPA3</name>
    <dbReference type="NCBI Taxonomy" id="998086"/>
    <lineage>
        <taxon>Viruses</taxon>
        <taxon>Duplodnaviria</taxon>
        <taxon>Heunggongvirae</taxon>
        <taxon>Uroviricota</taxon>
        <taxon>Caudoviricetes</taxon>
        <taxon>Chimalliviridae</taxon>
        <taxon>Miltoncavirus</taxon>
        <taxon>Miltoncavirus PhiPA3</taxon>
    </lineage>
</organism>
<name>F8SJZ7_BPPA3</name>
<evidence type="ECO:0000313" key="1">
    <source>
        <dbReference type="EMBL" id="AEH03547.1"/>
    </source>
</evidence>
<dbReference type="Proteomes" id="UP000008388">
    <property type="component" value="Segment"/>
</dbReference>
<organismHost>
    <name type="scientific">Pseudomonas aeruginosa</name>
    <dbReference type="NCBI Taxonomy" id="287"/>
</organismHost>
<keyword evidence="2" id="KW-1185">Reference proteome</keyword>
<reference evidence="1 2" key="1">
    <citation type="journal article" date="2011" name="Microbiology">
        <title>The Pseudomonas aeruginosa generalized transducing phage phiPA3 is a new member of the phiKZ-like group of 'jumbo' phages, and infects model laboratory strains and clinical isolates from cystic fibrosis patients.</title>
        <authorList>
            <person name="Monson R."/>
            <person name="Foulds I."/>
            <person name="Foweraker J."/>
            <person name="Welch M."/>
            <person name="Salmond G.P."/>
        </authorList>
    </citation>
    <scope>NUCLEOTIDE SEQUENCE [LARGE SCALE GENOMIC DNA]</scope>
</reference>
<dbReference type="RefSeq" id="YP_009217203.1">
    <property type="nucleotide sequence ID" value="NC_028999.1"/>
</dbReference>